<keyword evidence="5" id="KW-0808">Transferase</keyword>
<evidence type="ECO:0000256" key="2">
    <source>
        <dbReference type="ARBA" id="ARBA00004906"/>
    </source>
</evidence>
<keyword evidence="8" id="KW-0833">Ubl conjugation pathway</keyword>
<reference evidence="13 14" key="1">
    <citation type="journal article" date="2022" name="Allergy">
        <title>Genome assembly and annotation of Periplaneta americana reveal a comprehensive cockroach allergen profile.</title>
        <authorList>
            <person name="Wang L."/>
            <person name="Xiong Q."/>
            <person name="Saelim N."/>
            <person name="Wang L."/>
            <person name="Nong W."/>
            <person name="Wan A.T."/>
            <person name="Shi M."/>
            <person name="Liu X."/>
            <person name="Cao Q."/>
            <person name="Hui J.H.L."/>
            <person name="Sookrung N."/>
            <person name="Leung T.F."/>
            <person name="Tungtrongchitr A."/>
            <person name="Tsui S.K.W."/>
        </authorList>
    </citation>
    <scope>NUCLEOTIDE SEQUENCE [LARGE SCALE GENOMIC DNA]</scope>
    <source>
        <strain evidence="13">PWHHKU_190912</strain>
    </source>
</reference>
<comment type="pathway">
    <text evidence="2">Protein modification; protein ubiquitination.</text>
</comment>
<comment type="caution">
    <text evidence="13">The sequence shown here is derived from an EMBL/GenBank/DDBJ whole genome shotgun (WGS) entry which is preliminary data.</text>
</comment>
<keyword evidence="6" id="KW-0479">Metal-binding</keyword>
<dbReference type="EMBL" id="JAJSOF020000037">
    <property type="protein sequence ID" value="KAJ4428552.1"/>
    <property type="molecule type" value="Genomic_DNA"/>
</dbReference>
<evidence type="ECO:0000259" key="12">
    <source>
        <dbReference type="PROSITE" id="PS51081"/>
    </source>
</evidence>
<evidence type="ECO:0000256" key="1">
    <source>
        <dbReference type="ARBA" id="ARBA00000900"/>
    </source>
</evidence>
<evidence type="ECO:0000256" key="5">
    <source>
        <dbReference type="ARBA" id="ARBA00022679"/>
    </source>
</evidence>
<dbReference type="SUPFAM" id="SSF57850">
    <property type="entry name" value="RING/U-box"/>
    <property type="match status" value="1"/>
</dbReference>
<dbReference type="Proteomes" id="UP001148838">
    <property type="component" value="Unassembled WGS sequence"/>
</dbReference>
<name>A0ABQ8S3T2_PERAM</name>
<dbReference type="PROSITE" id="PS50089">
    <property type="entry name" value="ZF_RING_2"/>
    <property type="match status" value="1"/>
</dbReference>
<evidence type="ECO:0000256" key="10">
    <source>
        <dbReference type="PROSITE-ProRule" id="PRU00455"/>
    </source>
</evidence>
<feature type="domain" description="RING-type" evidence="11">
    <location>
        <begin position="21"/>
        <end position="56"/>
    </location>
</feature>
<comment type="similarity">
    <text evidence="3">Belongs to the SINA (Seven in absentia) family.</text>
</comment>
<dbReference type="Pfam" id="PF21362">
    <property type="entry name" value="Sina_RING"/>
    <property type="match status" value="1"/>
</dbReference>
<gene>
    <name evidence="13" type="ORF">ANN_24596</name>
</gene>
<accession>A0ABQ8S3T2</accession>
<keyword evidence="7 10" id="KW-0863">Zinc-finger</keyword>
<dbReference type="EC" id="2.3.2.27" evidence="4"/>
<dbReference type="InterPro" id="IPR001841">
    <property type="entry name" value="Znf_RING"/>
</dbReference>
<keyword evidence="9" id="KW-0862">Zinc</keyword>
<proteinExistence type="inferred from homology"/>
<feature type="domain" description="SIAH-type" evidence="12">
    <location>
        <begin position="73"/>
        <end position="132"/>
    </location>
</feature>
<dbReference type="PROSITE" id="PS51081">
    <property type="entry name" value="ZF_SIAH"/>
    <property type="match status" value="1"/>
</dbReference>
<dbReference type="Pfam" id="PF21361">
    <property type="entry name" value="Sina_ZnF"/>
    <property type="match status" value="1"/>
</dbReference>
<dbReference type="InterPro" id="IPR013083">
    <property type="entry name" value="Znf_RING/FYVE/PHD"/>
</dbReference>
<sequence length="148" mass="17109">CKRSREDDEILNQGLIGLLECPVCMDYMGPPINQCRRGHLVCSSCKPKLPSCPTCRSRFTESRNLAMEKVADKLYYPCKNAHMGCIDTLRLRDKDEHEANCVFRSYRCIMVPPCDWKGQHEEILPHTIATHPDALLHGPEHEYVRDYF</sequence>
<evidence type="ECO:0000259" key="11">
    <source>
        <dbReference type="PROSITE" id="PS50089"/>
    </source>
</evidence>
<protein>
    <recommendedName>
        <fullName evidence="4">RING-type E3 ubiquitin transferase</fullName>
        <ecNumber evidence="4">2.3.2.27</ecNumber>
    </recommendedName>
</protein>
<dbReference type="InterPro" id="IPR049548">
    <property type="entry name" value="Sina-like_RING"/>
</dbReference>
<evidence type="ECO:0000313" key="14">
    <source>
        <dbReference type="Proteomes" id="UP001148838"/>
    </source>
</evidence>
<dbReference type="InterPro" id="IPR013010">
    <property type="entry name" value="Znf_SIAH"/>
</dbReference>
<evidence type="ECO:0000313" key="13">
    <source>
        <dbReference type="EMBL" id="KAJ4428552.1"/>
    </source>
</evidence>
<evidence type="ECO:0000256" key="9">
    <source>
        <dbReference type="ARBA" id="ARBA00022833"/>
    </source>
</evidence>
<dbReference type="Gene3D" id="3.30.40.10">
    <property type="entry name" value="Zinc/RING finger domain, C3HC4 (zinc finger)"/>
    <property type="match status" value="2"/>
</dbReference>
<dbReference type="PANTHER" id="PTHR45877:SF3">
    <property type="entry name" value="E3 UBIQUITIN-PROTEIN LIGASE"/>
    <property type="match status" value="1"/>
</dbReference>
<comment type="catalytic activity">
    <reaction evidence="1">
        <text>S-ubiquitinyl-[E2 ubiquitin-conjugating enzyme]-L-cysteine + [acceptor protein]-L-lysine = [E2 ubiquitin-conjugating enzyme]-L-cysteine + N(6)-ubiquitinyl-[acceptor protein]-L-lysine.</text>
        <dbReference type="EC" id="2.3.2.27"/>
    </reaction>
</comment>
<organism evidence="13 14">
    <name type="scientific">Periplaneta americana</name>
    <name type="common">American cockroach</name>
    <name type="synonym">Blatta americana</name>
    <dbReference type="NCBI Taxonomy" id="6978"/>
    <lineage>
        <taxon>Eukaryota</taxon>
        <taxon>Metazoa</taxon>
        <taxon>Ecdysozoa</taxon>
        <taxon>Arthropoda</taxon>
        <taxon>Hexapoda</taxon>
        <taxon>Insecta</taxon>
        <taxon>Pterygota</taxon>
        <taxon>Neoptera</taxon>
        <taxon>Polyneoptera</taxon>
        <taxon>Dictyoptera</taxon>
        <taxon>Blattodea</taxon>
        <taxon>Blattoidea</taxon>
        <taxon>Blattidae</taxon>
        <taxon>Blattinae</taxon>
        <taxon>Periplaneta</taxon>
    </lineage>
</organism>
<dbReference type="InterPro" id="IPR004162">
    <property type="entry name" value="SINA-like_animal"/>
</dbReference>
<evidence type="ECO:0000256" key="6">
    <source>
        <dbReference type="ARBA" id="ARBA00022723"/>
    </source>
</evidence>
<evidence type="ECO:0000256" key="3">
    <source>
        <dbReference type="ARBA" id="ARBA00009119"/>
    </source>
</evidence>
<dbReference type="SUPFAM" id="SSF49599">
    <property type="entry name" value="TRAF domain-like"/>
    <property type="match status" value="1"/>
</dbReference>
<dbReference type="PANTHER" id="PTHR45877">
    <property type="entry name" value="E3 UBIQUITIN-PROTEIN LIGASE SIAH2"/>
    <property type="match status" value="1"/>
</dbReference>
<evidence type="ECO:0000256" key="4">
    <source>
        <dbReference type="ARBA" id="ARBA00012483"/>
    </source>
</evidence>
<evidence type="ECO:0000256" key="8">
    <source>
        <dbReference type="ARBA" id="ARBA00022786"/>
    </source>
</evidence>
<evidence type="ECO:0000256" key="7">
    <source>
        <dbReference type="ARBA" id="ARBA00022771"/>
    </source>
</evidence>
<keyword evidence="14" id="KW-1185">Reference proteome</keyword>
<feature type="non-terminal residue" evidence="13">
    <location>
        <position position="1"/>
    </location>
</feature>